<dbReference type="GO" id="GO:0009102">
    <property type="term" value="P:biotin biosynthetic process"/>
    <property type="evidence" value="ECO:0007669"/>
    <property type="project" value="TreeGrafter"/>
</dbReference>
<dbReference type="InterPro" id="IPR004839">
    <property type="entry name" value="Aminotransferase_I/II_large"/>
</dbReference>
<dbReference type="EMBL" id="CP015840">
    <property type="protein sequence ID" value="ANG65798.1"/>
    <property type="molecule type" value="Genomic_DNA"/>
</dbReference>
<evidence type="ECO:0000256" key="3">
    <source>
        <dbReference type="ARBA" id="ARBA00022679"/>
    </source>
</evidence>
<keyword evidence="4 5" id="KW-0663">Pyridoxal phosphate</keyword>
<accession>A0A173DY13</accession>
<comment type="cofactor">
    <cofactor evidence="1 5">
        <name>pyridoxal 5'-phosphate</name>
        <dbReference type="ChEBI" id="CHEBI:597326"/>
    </cofactor>
</comment>
<name>A0A173DY13_9CHLA</name>
<dbReference type="InterPro" id="IPR015422">
    <property type="entry name" value="PyrdxlP-dep_Trfase_small"/>
</dbReference>
<dbReference type="Gene3D" id="3.40.640.10">
    <property type="entry name" value="Type I PLP-dependent aspartate aminotransferase-like (Major domain)"/>
    <property type="match status" value="1"/>
</dbReference>
<dbReference type="SUPFAM" id="SSF53383">
    <property type="entry name" value="PLP-dependent transferases"/>
    <property type="match status" value="1"/>
</dbReference>
<protein>
    <submittedName>
        <fullName evidence="7">8-amino-7-oxononanoate synthase</fullName>
    </submittedName>
</protein>
<evidence type="ECO:0000313" key="7">
    <source>
        <dbReference type="EMBL" id="ANG65798.1"/>
    </source>
</evidence>
<evidence type="ECO:0000256" key="2">
    <source>
        <dbReference type="ARBA" id="ARBA00010008"/>
    </source>
</evidence>
<organism evidence="7 8">
    <name type="scientific">Chlamydia gallinacea 08-1274/3</name>
    <dbReference type="NCBI Taxonomy" id="1143323"/>
    <lineage>
        <taxon>Bacteria</taxon>
        <taxon>Pseudomonadati</taxon>
        <taxon>Chlamydiota</taxon>
        <taxon>Chlamydiia</taxon>
        <taxon>Chlamydiales</taxon>
        <taxon>Chlamydiaceae</taxon>
        <taxon>Chlamydia/Chlamydophila group</taxon>
        <taxon>Chlamydia</taxon>
    </lineage>
</organism>
<dbReference type="RefSeq" id="WP_021828502.1">
    <property type="nucleotide sequence ID" value="NZ_CP015840.1"/>
</dbReference>
<dbReference type="eggNOG" id="COG0156">
    <property type="taxonomic scope" value="Bacteria"/>
</dbReference>
<comment type="similarity">
    <text evidence="2">Belongs to the class-II pyridoxal-phosphate-dependent aminotransferase family. BioF subfamily.</text>
</comment>
<dbReference type="InterPro" id="IPR001917">
    <property type="entry name" value="Aminotrans_II_pyridoxalP_BS"/>
</dbReference>
<reference evidence="7 8" key="1">
    <citation type="journal article" date="2014" name="Syst. Appl. Microbiol.">
        <title>Evidence for the existence of two new members of the family Chlamydiaceae and proposal of Chlamydia avium sp. nov. and Chlamydia gallinacea sp. nov.</title>
        <authorList>
            <person name="Sachse K."/>
            <person name="Laroucau K."/>
            <person name="Riege K."/>
            <person name="Wehner S."/>
            <person name="Dilcher M."/>
            <person name="Creasy H.H."/>
            <person name="Weidmann M."/>
            <person name="Myers G."/>
            <person name="Vorimore F."/>
            <person name="Vicari N."/>
            <person name="Magnino S."/>
            <person name="Liebler-Tenorio E."/>
            <person name="Ruettger A."/>
            <person name="Bavoil P.M."/>
            <person name="Hufert F.T."/>
            <person name="Rossello-Mora R."/>
            <person name="Marz M."/>
        </authorList>
    </citation>
    <scope>NUCLEOTIDE SEQUENCE [LARGE SCALE GENOMIC DNA]</scope>
    <source>
        <strain evidence="7 8">08-1274/3</strain>
    </source>
</reference>
<dbReference type="Proteomes" id="UP000019147">
    <property type="component" value="Chromosome"/>
</dbReference>
<dbReference type="PROSITE" id="PS00599">
    <property type="entry name" value="AA_TRANSFER_CLASS_2"/>
    <property type="match status" value="1"/>
</dbReference>
<dbReference type="Gene3D" id="3.90.1150.10">
    <property type="entry name" value="Aspartate Aminotransferase, domain 1"/>
    <property type="match status" value="1"/>
</dbReference>
<dbReference type="Pfam" id="PF00155">
    <property type="entry name" value="Aminotran_1_2"/>
    <property type="match status" value="1"/>
</dbReference>
<dbReference type="AlphaFoldDB" id="A0A173DY13"/>
<dbReference type="GeneID" id="81477771"/>
<evidence type="ECO:0000259" key="6">
    <source>
        <dbReference type="Pfam" id="PF00155"/>
    </source>
</evidence>
<dbReference type="InterPro" id="IPR050087">
    <property type="entry name" value="AON_synthase_class-II"/>
</dbReference>
<sequence>MSINSLLKERLEKQKHRHLLRSLQTTSHLKDFTSNDYLGFARSSELHRMCLSAFSSLSSLGSTGSRLLTGHSTLAHEAEQHISAYHNMESALIFNSGYTANLGLISALASHQDRVIHDLYIHASIHDGIRLSKAKKIPFRHNDMQHLEKRLSEPFSGNTFVCVESIYSLHGSIAPLTVLCKLCKNYGAYLIVDEAHALGVVGRKGEGYVTSLGLQKDVTATVYTFGKALGMHGAAVAGSALLKEYLINFCRAFIYTTAPPLHVFKTICLAYQYNKTAGPLREKLYHWIAYLQMQAKSLSKAPFQNNSQTPIQPLYISGSQHARNIAKKFQTAGFDVRPIVSPTVKQKEELLRVCLHAFNTKKEIDDFLNLLDDIQTSSCTLLSQEFTQK</sequence>
<keyword evidence="3" id="KW-0808">Transferase</keyword>
<gene>
    <name evidence="7" type="ORF">M787_000445</name>
</gene>
<dbReference type="KEGG" id="cgz:M787_000445"/>
<dbReference type="GO" id="GO:0030170">
    <property type="term" value="F:pyridoxal phosphate binding"/>
    <property type="evidence" value="ECO:0007669"/>
    <property type="project" value="InterPro"/>
</dbReference>
<dbReference type="GO" id="GO:0016740">
    <property type="term" value="F:transferase activity"/>
    <property type="evidence" value="ECO:0007669"/>
    <property type="project" value="UniProtKB-KW"/>
</dbReference>
<evidence type="ECO:0000256" key="4">
    <source>
        <dbReference type="ARBA" id="ARBA00022898"/>
    </source>
</evidence>
<dbReference type="PANTHER" id="PTHR13693:SF77">
    <property type="entry name" value="8-AMINO-7-OXONONANOATE SYNTHASE"/>
    <property type="match status" value="1"/>
</dbReference>
<dbReference type="STRING" id="1143323.M787_000445"/>
<dbReference type="InterPro" id="IPR015421">
    <property type="entry name" value="PyrdxlP-dep_Trfase_major"/>
</dbReference>
<dbReference type="PANTHER" id="PTHR13693">
    <property type="entry name" value="CLASS II AMINOTRANSFERASE/8-AMINO-7-OXONONANOATE SYNTHASE"/>
    <property type="match status" value="1"/>
</dbReference>
<feature type="domain" description="Aminotransferase class I/classII large" evidence="6">
    <location>
        <begin position="31"/>
        <end position="369"/>
    </location>
</feature>
<evidence type="ECO:0000256" key="1">
    <source>
        <dbReference type="ARBA" id="ARBA00001933"/>
    </source>
</evidence>
<evidence type="ECO:0000313" key="8">
    <source>
        <dbReference type="Proteomes" id="UP000019147"/>
    </source>
</evidence>
<dbReference type="InterPro" id="IPR015424">
    <property type="entry name" value="PyrdxlP-dep_Trfase"/>
</dbReference>
<proteinExistence type="inferred from homology"/>
<evidence type="ECO:0000256" key="5">
    <source>
        <dbReference type="RuleBase" id="RU003693"/>
    </source>
</evidence>
<dbReference type="OrthoDB" id="9807157at2"/>